<evidence type="ECO:0000313" key="3">
    <source>
        <dbReference type="Proteomes" id="UP000700732"/>
    </source>
</evidence>
<evidence type="ECO:0000313" key="2">
    <source>
        <dbReference type="EMBL" id="MBC3790755.1"/>
    </source>
</evidence>
<dbReference type="EMBL" id="VFIA01000006">
    <property type="protein sequence ID" value="MBC3790755.1"/>
    <property type="molecule type" value="Genomic_DNA"/>
</dbReference>
<organism evidence="2 3">
    <name type="scientific">Spirosoma utsteinense</name>
    <dbReference type="NCBI Taxonomy" id="2585773"/>
    <lineage>
        <taxon>Bacteria</taxon>
        <taxon>Pseudomonadati</taxon>
        <taxon>Bacteroidota</taxon>
        <taxon>Cytophagia</taxon>
        <taxon>Cytophagales</taxon>
        <taxon>Cytophagaceae</taxon>
        <taxon>Spirosoma</taxon>
    </lineage>
</organism>
<accession>A0ABR6W2K5</accession>
<feature type="region of interest" description="Disordered" evidence="1">
    <location>
        <begin position="1"/>
        <end position="55"/>
    </location>
</feature>
<gene>
    <name evidence="2" type="ORF">FH603_1246</name>
</gene>
<sequence>MEHPPRWSANGGSLREHDTPNSPASGQVTPDTFASSLRNEPATIGSPDNVPQRFS</sequence>
<proteinExistence type="predicted"/>
<feature type="compositionally biased region" description="Polar residues" evidence="1">
    <location>
        <begin position="20"/>
        <end position="38"/>
    </location>
</feature>
<comment type="caution">
    <text evidence="2">The sequence shown here is derived from an EMBL/GenBank/DDBJ whole genome shotgun (WGS) entry which is preliminary data.</text>
</comment>
<dbReference type="Proteomes" id="UP000700732">
    <property type="component" value="Unassembled WGS sequence"/>
</dbReference>
<name>A0ABR6W2K5_9BACT</name>
<dbReference type="RefSeq" id="WP_186736580.1">
    <property type="nucleotide sequence ID" value="NZ_VFIA01000006.1"/>
</dbReference>
<keyword evidence="3" id="KW-1185">Reference proteome</keyword>
<evidence type="ECO:0000256" key="1">
    <source>
        <dbReference type="SAM" id="MobiDB-lite"/>
    </source>
</evidence>
<protein>
    <submittedName>
        <fullName evidence="2">Uncharacterized protein</fullName>
    </submittedName>
</protein>
<reference evidence="2 3" key="1">
    <citation type="submission" date="2019-06" db="EMBL/GenBank/DDBJ databases">
        <title>Spirosoma utsteinense sp. nov. isolated from Antarctic ice-free soils.</title>
        <authorList>
            <person name="Tahon G."/>
        </authorList>
    </citation>
    <scope>NUCLEOTIDE SEQUENCE [LARGE SCALE GENOMIC DNA]</scope>
    <source>
        <strain evidence="2 3">LMG 31447</strain>
    </source>
</reference>